<accession>A0A4Y2P0P2</accession>
<evidence type="ECO:0000256" key="1">
    <source>
        <dbReference type="SAM" id="MobiDB-lite"/>
    </source>
</evidence>
<name>A0A4Y2P0P2_ARAVE</name>
<dbReference type="EMBL" id="BGPR01010159">
    <property type="protein sequence ID" value="GBN44579.1"/>
    <property type="molecule type" value="Genomic_DNA"/>
</dbReference>
<evidence type="ECO:0000313" key="3">
    <source>
        <dbReference type="Proteomes" id="UP000499080"/>
    </source>
</evidence>
<dbReference type="Proteomes" id="UP000499080">
    <property type="component" value="Unassembled WGS sequence"/>
</dbReference>
<gene>
    <name evidence="2" type="ORF">AVEN_260724_1</name>
</gene>
<feature type="region of interest" description="Disordered" evidence="1">
    <location>
        <begin position="86"/>
        <end position="108"/>
    </location>
</feature>
<dbReference type="AlphaFoldDB" id="A0A4Y2P0P2"/>
<sequence>MLNAIRCFQMALEHTCSYVIFDAYHMPDLPLKFGHVLLNHPVYYMHVYYLYTGVQKLAILLQRRKIWSYYEDNDSQSVMRIVGQEHLGDCPENNEDESDLDSPYFTET</sequence>
<organism evidence="2 3">
    <name type="scientific">Araneus ventricosus</name>
    <name type="common">Orbweaver spider</name>
    <name type="synonym">Epeira ventricosa</name>
    <dbReference type="NCBI Taxonomy" id="182803"/>
    <lineage>
        <taxon>Eukaryota</taxon>
        <taxon>Metazoa</taxon>
        <taxon>Ecdysozoa</taxon>
        <taxon>Arthropoda</taxon>
        <taxon>Chelicerata</taxon>
        <taxon>Arachnida</taxon>
        <taxon>Araneae</taxon>
        <taxon>Araneomorphae</taxon>
        <taxon>Entelegynae</taxon>
        <taxon>Araneoidea</taxon>
        <taxon>Araneidae</taxon>
        <taxon>Araneus</taxon>
    </lineage>
</organism>
<evidence type="ECO:0000313" key="2">
    <source>
        <dbReference type="EMBL" id="GBN44579.1"/>
    </source>
</evidence>
<comment type="caution">
    <text evidence="2">The sequence shown here is derived from an EMBL/GenBank/DDBJ whole genome shotgun (WGS) entry which is preliminary data.</text>
</comment>
<keyword evidence="3" id="KW-1185">Reference proteome</keyword>
<proteinExistence type="predicted"/>
<protein>
    <submittedName>
        <fullName evidence="2">Uncharacterized protein</fullName>
    </submittedName>
</protein>
<reference evidence="2 3" key="1">
    <citation type="journal article" date="2019" name="Sci. Rep.">
        <title>Orb-weaving spider Araneus ventricosus genome elucidates the spidroin gene catalogue.</title>
        <authorList>
            <person name="Kono N."/>
            <person name="Nakamura H."/>
            <person name="Ohtoshi R."/>
            <person name="Moran D.A.P."/>
            <person name="Shinohara A."/>
            <person name="Yoshida Y."/>
            <person name="Fujiwara M."/>
            <person name="Mori M."/>
            <person name="Tomita M."/>
            <person name="Arakawa K."/>
        </authorList>
    </citation>
    <scope>NUCLEOTIDE SEQUENCE [LARGE SCALE GENOMIC DNA]</scope>
</reference>